<feature type="transmembrane region" description="Helical" evidence="5">
    <location>
        <begin position="203"/>
        <end position="225"/>
    </location>
</feature>
<dbReference type="InterPro" id="IPR011701">
    <property type="entry name" value="MFS"/>
</dbReference>
<feature type="transmembrane region" description="Helical" evidence="5">
    <location>
        <begin position="49"/>
        <end position="68"/>
    </location>
</feature>
<feature type="transmembrane region" description="Helical" evidence="5">
    <location>
        <begin position="80"/>
        <end position="102"/>
    </location>
</feature>
<reference evidence="7" key="3">
    <citation type="submission" date="2025-08" db="UniProtKB">
        <authorList>
            <consortium name="RefSeq"/>
        </authorList>
    </citation>
    <scope>IDENTIFICATION</scope>
    <source>
        <strain evidence="7">CBS 342.82</strain>
    </source>
</reference>
<feature type="transmembrane region" description="Helical" evidence="5">
    <location>
        <begin position="138"/>
        <end position="159"/>
    </location>
</feature>
<reference evidence="7" key="2">
    <citation type="submission" date="2020-04" db="EMBL/GenBank/DDBJ databases">
        <authorList>
            <consortium name="NCBI Genome Project"/>
        </authorList>
    </citation>
    <scope>NUCLEOTIDE SEQUENCE</scope>
    <source>
        <strain evidence="7">CBS 342.82</strain>
    </source>
</reference>
<dbReference type="Pfam" id="PF07690">
    <property type="entry name" value="MFS_1"/>
    <property type="match status" value="1"/>
</dbReference>
<protein>
    <submittedName>
        <fullName evidence="7">MFS general substrate transporter</fullName>
    </submittedName>
</protein>
<proteinExistence type="predicted"/>
<keyword evidence="6" id="KW-1185">Reference proteome</keyword>
<evidence type="ECO:0000256" key="1">
    <source>
        <dbReference type="ARBA" id="ARBA00004141"/>
    </source>
</evidence>
<feature type="transmembrane region" description="Helical" evidence="5">
    <location>
        <begin position="348"/>
        <end position="371"/>
    </location>
</feature>
<feature type="non-terminal residue" evidence="7">
    <location>
        <position position="1"/>
    </location>
</feature>
<evidence type="ECO:0000256" key="2">
    <source>
        <dbReference type="ARBA" id="ARBA00022692"/>
    </source>
</evidence>
<organism evidence="7">
    <name type="scientific">Dissoconium aciculare CBS 342.82</name>
    <dbReference type="NCBI Taxonomy" id="1314786"/>
    <lineage>
        <taxon>Eukaryota</taxon>
        <taxon>Fungi</taxon>
        <taxon>Dikarya</taxon>
        <taxon>Ascomycota</taxon>
        <taxon>Pezizomycotina</taxon>
        <taxon>Dothideomycetes</taxon>
        <taxon>Dothideomycetidae</taxon>
        <taxon>Mycosphaerellales</taxon>
        <taxon>Dissoconiaceae</taxon>
        <taxon>Dissoconium</taxon>
    </lineage>
</organism>
<keyword evidence="3 5" id="KW-1133">Transmembrane helix</keyword>
<feature type="transmembrane region" description="Helical" evidence="5">
    <location>
        <begin position="245"/>
        <end position="267"/>
    </location>
</feature>
<feature type="transmembrane region" description="Helical" evidence="5">
    <location>
        <begin position="320"/>
        <end position="341"/>
    </location>
</feature>
<evidence type="ECO:0000256" key="3">
    <source>
        <dbReference type="ARBA" id="ARBA00022989"/>
    </source>
</evidence>
<dbReference type="SUPFAM" id="SSF103473">
    <property type="entry name" value="MFS general substrate transporter"/>
    <property type="match status" value="1"/>
</dbReference>
<dbReference type="PANTHER" id="PTHR42718:SF11">
    <property type="entry name" value="MAJOR FACILITATOR SUPERFAMILY (MFS) PROFILE DOMAIN-CONTAINING PROTEIN"/>
    <property type="match status" value="1"/>
</dbReference>
<dbReference type="GO" id="GO:0016020">
    <property type="term" value="C:membrane"/>
    <property type="evidence" value="ECO:0007669"/>
    <property type="project" value="UniProtKB-SubCell"/>
</dbReference>
<feature type="transmembrane region" description="Helical" evidence="5">
    <location>
        <begin position="12"/>
        <end position="37"/>
    </location>
</feature>
<dbReference type="GO" id="GO:0022857">
    <property type="term" value="F:transmembrane transporter activity"/>
    <property type="evidence" value="ECO:0007669"/>
    <property type="project" value="InterPro"/>
</dbReference>
<feature type="transmembrane region" description="Helical" evidence="5">
    <location>
        <begin position="165"/>
        <end position="183"/>
    </location>
</feature>
<dbReference type="GeneID" id="54357957"/>
<comment type="subcellular location">
    <subcellularLocation>
        <location evidence="1">Membrane</location>
        <topology evidence="1">Multi-pass membrane protein</topology>
    </subcellularLocation>
</comment>
<dbReference type="RefSeq" id="XP_033458600.1">
    <property type="nucleotide sequence ID" value="XM_033600157.1"/>
</dbReference>
<evidence type="ECO:0000256" key="5">
    <source>
        <dbReference type="SAM" id="Phobius"/>
    </source>
</evidence>
<feature type="transmembrane region" description="Helical" evidence="5">
    <location>
        <begin position="377"/>
        <end position="399"/>
    </location>
</feature>
<sequence>FKSLTSEISFVTAICLTQFLAEFLITGFAIALPRMLARTTDADAESTGLFWPATLLTLILSASLLIAARISDKYGGFYPFMTGVLWLAVWSLVAGLAPGVIWLDVSRANQGLAIAFFTPSTFALVANGYDEGRRKNIVLGLYAGCAPLGFFSGFMVASVLPEDGLSWYFWISAILAATAATLAKFSAPSRKILNPGIKLEMDWIGSCLITSGLLSLTYGLAVIPYTSTETGFGAYTSPRVLGPLLLGFVCLIVAVWFEGWVAQSPLLPMAFFQAREVRILALACLFFYASYGVWLYDSALFLQNPIATGLPDGIRGAQLAIWYTPTALGGMIICVCGGALLHLVSPKILFCISGTAWVAAPLLLALCPTPLRYWSFIVPSMLCATIGIDLTFTISLVCITRVQPSYYQALAGAVCSILCDLAITFSLPISEILSKQVE</sequence>
<evidence type="ECO:0000313" key="6">
    <source>
        <dbReference type="Proteomes" id="UP000504637"/>
    </source>
</evidence>
<dbReference type="OrthoDB" id="2130629at2759"/>
<dbReference type="Proteomes" id="UP000504637">
    <property type="component" value="Unplaced"/>
</dbReference>
<dbReference type="PANTHER" id="PTHR42718">
    <property type="entry name" value="MAJOR FACILITATOR SUPERFAMILY MULTIDRUG TRANSPORTER MFSC"/>
    <property type="match status" value="1"/>
</dbReference>
<evidence type="ECO:0000256" key="4">
    <source>
        <dbReference type="ARBA" id="ARBA00023136"/>
    </source>
</evidence>
<keyword evidence="4 5" id="KW-0472">Membrane</keyword>
<feature type="transmembrane region" description="Helical" evidence="5">
    <location>
        <begin position="406"/>
        <end position="429"/>
    </location>
</feature>
<feature type="non-terminal residue" evidence="7">
    <location>
        <position position="438"/>
    </location>
</feature>
<dbReference type="Gene3D" id="1.20.1250.20">
    <property type="entry name" value="MFS general substrate transporter like domains"/>
    <property type="match status" value="1"/>
</dbReference>
<dbReference type="InterPro" id="IPR036259">
    <property type="entry name" value="MFS_trans_sf"/>
</dbReference>
<dbReference type="AlphaFoldDB" id="A0A6J3M243"/>
<accession>A0A6J3M243</accession>
<feature type="transmembrane region" description="Helical" evidence="5">
    <location>
        <begin position="279"/>
        <end position="296"/>
    </location>
</feature>
<name>A0A6J3M243_9PEZI</name>
<gene>
    <name evidence="7" type="ORF">K489DRAFT_289672</name>
</gene>
<keyword evidence="2 5" id="KW-0812">Transmembrane</keyword>
<evidence type="ECO:0000313" key="7">
    <source>
        <dbReference type="RefSeq" id="XP_033458600.1"/>
    </source>
</evidence>
<reference evidence="7" key="1">
    <citation type="submission" date="2020-01" db="EMBL/GenBank/DDBJ databases">
        <authorList>
            <consortium name="DOE Joint Genome Institute"/>
            <person name="Haridas S."/>
            <person name="Albert R."/>
            <person name="Binder M."/>
            <person name="Bloem J."/>
            <person name="Labutti K."/>
            <person name="Salamov A."/>
            <person name="Andreopoulos B."/>
            <person name="Baker S.E."/>
            <person name="Barry K."/>
            <person name="Bills G."/>
            <person name="Bluhm B.H."/>
            <person name="Cannon C."/>
            <person name="Castanera R."/>
            <person name="Culley D.E."/>
            <person name="Daum C."/>
            <person name="Ezra D."/>
            <person name="Gonzalez J.B."/>
            <person name="Henrissat B."/>
            <person name="Kuo A."/>
            <person name="Liang C."/>
            <person name="Lipzen A."/>
            <person name="Lutzoni F."/>
            <person name="Magnuson J."/>
            <person name="Mondo S."/>
            <person name="Nolan M."/>
            <person name="Ohm R."/>
            <person name="Pangilinan J."/>
            <person name="Park H.-J."/>
            <person name="Ramirez L."/>
            <person name="Alfaro M."/>
            <person name="Sun H."/>
            <person name="Tritt A."/>
            <person name="Yoshinaga Y."/>
            <person name="Zwiers L.-H."/>
            <person name="Turgeon B.G."/>
            <person name="Goodwin S.B."/>
            <person name="Spatafora J.W."/>
            <person name="Crous P.W."/>
            <person name="Grigoriev I.V."/>
        </authorList>
    </citation>
    <scope>NUCLEOTIDE SEQUENCE</scope>
    <source>
        <strain evidence="7">CBS 342.82</strain>
    </source>
</reference>